<dbReference type="InterPro" id="IPR011008">
    <property type="entry name" value="Dimeric_a/b-barrel"/>
</dbReference>
<evidence type="ECO:0000259" key="2">
    <source>
        <dbReference type="Pfam" id="PF00561"/>
    </source>
</evidence>
<dbReference type="InterPro" id="IPR029058">
    <property type="entry name" value="AB_hydrolase_fold"/>
</dbReference>
<dbReference type="Gene3D" id="3.40.50.1820">
    <property type="entry name" value="alpha/beta hydrolase"/>
    <property type="match status" value="1"/>
</dbReference>
<evidence type="ECO:0000313" key="3">
    <source>
        <dbReference type="EMBL" id="KAF1999056.1"/>
    </source>
</evidence>
<name>A0A6A5WN75_9PLEO</name>
<sequence>MTKPALLYVTMQPKPPLSPSQFHDWYNNEHGPGRLRLPFCQNGFRYRATDLDSPAGGSQSQPEWMALYDFDSMDRFTQDEYTRLRKDPIQSQRERDTMKQIFVDRKFYSLENSWVSPEFEKLEDVAKEGEKSVLISVLVTLQSGPGIEAEFLKWYEEEHIQMVQKVPGWRRTRRFALSQLDVDAGKRAEHLILHDWASANGIQGEAMKAATSTPWAQKIYKEVYEKRTLRKYDLCYTFGPAARDLASLMDDQTVAAQSTDGLTRTLPAKDSGVDRPVIESFITTPDGASLPYRLEGNASPNAPLLVCINSILVDYGIWDDFIPAFLTATKNKYRVLRYNTRGRFTLPETSTKDITVDTLAADVITILDALRVPTAAVVGVSLGGATALNLALKYPSRISAFVACDTNAMAPPGNPRAWGERIDMAASEASTSLSGEKVVGQNLAEATVRRWFTPQSYASASFLPRIEAVKNMVATNSLAGLQDSVRALYAYDFRPEMGGFTGKGAFLVGAGDGVLPKSMKEMAASLGTGVELKVVEGAGHLPMVERPGEVGESVGGFLER</sequence>
<accession>A0A6A5WN75</accession>
<proteinExistence type="inferred from homology"/>
<dbReference type="PANTHER" id="PTHR43039">
    <property type="entry name" value="ESTERASE-RELATED"/>
    <property type="match status" value="1"/>
</dbReference>
<dbReference type="Gene3D" id="3.30.70.100">
    <property type="match status" value="1"/>
</dbReference>
<dbReference type="Proteomes" id="UP000799779">
    <property type="component" value="Unassembled WGS sequence"/>
</dbReference>
<dbReference type="EMBL" id="ML977599">
    <property type="protein sequence ID" value="KAF1999056.1"/>
    <property type="molecule type" value="Genomic_DNA"/>
</dbReference>
<reference evidence="3" key="1">
    <citation type="journal article" date="2020" name="Stud. Mycol.">
        <title>101 Dothideomycetes genomes: a test case for predicting lifestyles and emergence of pathogens.</title>
        <authorList>
            <person name="Haridas S."/>
            <person name="Albert R."/>
            <person name="Binder M."/>
            <person name="Bloem J."/>
            <person name="Labutti K."/>
            <person name="Salamov A."/>
            <person name="Andreopoulos B."/>
            <person name="Baker S."/>
            <person name="Barry K."/>
            <person name="Bills G."/>
            <person name="Bluhm B."/>
            <person name="Cannon C."/>
            <person name="Castanera R."/>
            <person name="Culley D."/>
            <person name="Daum C."/>
            <person name="Ezra D."/>
            <person name="Gonzalez J."/>
            <person name="Henrissat B."/>
            <person name="Kuo A."/>
            <person name="Liang C."/>
            <person name="Lipzen A."/>
            <person name="Lutzoni F."/>
            <person name="Magnuson J."/>
            <person name="Mondo S."/>
            <person name="Nolan M."/>
            <person name="Ohm R."/>
            <person name="Pangilinan J."/>
            <person name="Park H.-J."/>
            <person name="Ramirez L."/>
            <person name="Alfaro M."/>
            <person name="Sun H."/>
            <person name="Tritt A."/>
            <person name="Yoshinaga Y."/>
            <person name="Zwiers L.-H."/>
            <person name="Turgeon B."/>
            <person name="Goodwin S."/>
            <person name="Spatafora J."/>
            <person name="Crous P."/>
            <person name="Grigoriev I."/>
        </authorList>
    </citation>
    <scope>NUCLEOTIDE SEQUENCE</scope>
    <source>
        <strain evidence="3">CBS 123094</strain>
    </source>
</reference>
<dbReference type="Pfam" id="PF00561">
    <property type="entry name" value="Abhydrolase_1"/>
    <property type="match status" value="1"/>
</dbReference>
<dbReference type="InterPro" id="IPR000073">
    <property type="entry name" value="AB_hydrolase_1"/>
</dbReference>
<dbReference type="SUPFAM" id="SSF54909">
    <property type="entry name" value="Dimeric alpha+beta barrel"/>
    <property type="match status" value="2"/>
</dbReference>
<feature type="domain" description="AB hydrolase-1" evidence="2">
    <location>
        <begin position="303"/>
        <end position="547"/>
    </location>
</feature>
<evidence type="ECO:0000313" key="4">
    <source>
        <dbReference type="Proteomes" id="UP000799779"/>
    </source>
</evidence>
<protein>
    <submittedName>
        <fullName evidence="3">Alpha/beta-hydrolase</fullName>
    </submittedName>
</protein>
<comment type="similarity">
    <text evidence="1">Belongs to the AB hydrolase superfamily.</text>
</comment>
<keyword evidence="3" id="KW-0378">Hydrolase</keyword>
<dbReference type="GO" id="GO:0016787">
    <property type="term" value="F:hydrolase activity"/>
    <property type="evidence" value="ECO:0007669"/>
    <property type="project" value="UniProtKB-KW"/>
</dbReference>
<organism evidence="3 4">
    <name type="scientific">Amniculicola lignicola CBS 123094</name>
    <dbReference type="NCBI Taxonomy" id="1392246"/>
    <lineage>
        <taxon>Eukaryota</taxon>
        <taxon>Fungi</taxon>
        <taxon>Dikarya</taxon>
        <taxon>Ascomycota</taxon>
        <taxon>Pezizomycotina</taxon>
        <taxon>Dothideomycetes</taxon>
        <taxon>Pleosporomycetidae</taxon>
        <taxon>Pleosporales</taxon>
        <taxon>Amniculicolaceae</taxon>
        <taxon>Amniculicola</taxon>
    </lineage>
</organism>
<dbReference type="AlphaFoldDB" id="A0A6A5WN75"/>
<gene>
    <name evidence="3" type="ORF">P154DRAFT_555021</name>
</gene>
<dbReference type="OrthoDB" id="2851338at2759"/>
<evidence type="ECO:0000256" key="1">
    <source>
        <dbReference type="ARBA" id="ARBA00008645"/>
    </source>
</evidence>
<keyword evidence="4" id="KW-1185">Reference proteome</keyword>
<dbReference type="SUPFAM" id="SSF53474">
    <property type="entry name" value="alpha/beta-Hydrolases"/>
    <property type="match status" value="1"/>
</dbReference>